<dbReference type="SUPFAM" id="SSF50465">
    <property type="entry name" value="EF-Tu/eEF-1alpha/eIF2-gamma C-terminal domain"/>
    <property type="match status" value="1"/>
</dbReference>
<dbReference type="InterPro" id="IPR015190">
    <property type="entry name" value="Elong_fac_SelB-wing-hlx_typ-2"/>
</dbReference>
<keyword evidence="2" id="KW-0342">GTP-binding</keyword>
<dbReference type="Pfam" id="PF09107">
    <property type="entry name" value="WHD_3rd_SelB"/>
    <property type="match status" value="1"/>
</dbReference>
<dbReference type="InterPro" id="IPR036390">
    <property type="entry name" value="WH_DNA-bd_sf"/>
</dbReference>
<dbReference type="GO" id="GO:0001514">
    <property type="term" value="P:selenocysteine incorporation"/>
    <property type="evidence" value="ECO:0007669"/>
    <property type="project" value="InterPro"/>
</dbReference>
<evidence type="ECO:0000313" key="5">
    <source>
        <dbReference type="EMBL" id="SVA87685.1"/>
    </source>
</evidence>
<dbReference type="GO" id="GO:0005737">
    <property type="term" value="C:cytoplasm"/>
    <property type="evidence" value="ECO:0007669"/>
    <property type="project" value="InterPro"/>
</dbReference>
<protein>
    <submittedName>
        <fullName evidence="5">Uncharacterized protein</fullName>
    </submittedName>
</protein>
<dbReference type="Gene3D" id="1.10.10.10">
    <property type="entry name" value="Winged helix-like DNA-binding domain superfamily/Winged helix DNA-binding domain"/>
    <property type="match status" value="1"/>
</dbReference>
<dbReference type="AlphaFoldDB" id="A0A381ZEF2"/>
<sequence length="316" mass="35365">TSLVQLRCDRDIATHQSERFIIRSYSPMRTIGGGRILDVNAARHKRFDDSVTSTLEITAEGDPVHILKNWLRESGANGLSVNSLTNKLELASHEITSTIDASGAIHVSEQRIIDEAIYASLLKEILSGIADYHKEKPQHRGLTVGNLKNKLSAKPDDDVLRHALSDLLSKGQLQNKNGILCILGFDPLADLTSHERILVQELEDTFLQFDLSPPPLDSVVGQDQTKRDLCRLLIDSGRLVRLKTYDRSSSLVVHADILENVFQKLKNKYPYPSKFAVSDARDLLGSTRKYVIPLMEHLDATGITTRIKDLRQLRNS</sequence>
<reference evidence="5" key="1">
    <citation type="submission" date="2018-05" db="EMBL/GenBank/DDBJ databases">
        <authorList>
            <person name="Lanie J.A."/>
            <person name="Ng W.-L."/>
            <person name="Kazmierczak K.M."/>
            <person name="Andrzejewski T.M."/>
            <person name="Davidsen T.M."/>
            <person name="Wayne K.J."/>
            <person name="Tettelin H."/>
            <person name="Glass J.I."/>
            <person name="Rusch D."/>
            <person name="Podicherti R."/>
            <person name="Tsui H.-C.T."/>
            <person name="Winkler M.E."/>
        </authorList>
    </citation>
    <scope>NUCLEOTIDE SEQUENCE</scope>
</reference>
<dbReference type="InterPro" id="IPR009001">
    <property type="entry name" value="Transl_elong_EF1A/Init_IF2_C"/>
</dbReference>
<evidence type="ECO:0000256" key="2">
    <source>
        <dbReference type="ARBA" id="ARBA00023134"/>
    </source>
</evidence>
<keyword evidence="1" id="KW-0547">Nucleotide-binding</keyword>
<dbReference type="Gene3D" id="1.10.10.2770">
    <property type="match status" value="1"/>
</dbReference>
<proteinExistence type="predicted"/>
<accession>A0A381ZEF2</accession>
<name>A0A381ZEF2_9ZZZZ</name>
<dbReference type="InterPro" id="IPR015191">
    <property type="entry name" value="SelB_WHD4"/>
</dbReference>
<dbReference type="GO" id="GO:0005525">
    <property type="term" value="F:GTP binding"/>
    <property type="evidence" value="ECO:0007669"/>
    <property type="project" value="UniProtKB-KW"/>
</dbReference>
<feature type="domain" description="Elongation factor SelB fourth winged-helix" evidence="4">
    <location>
        <begin position="274"/>
        <end position="313"/>
    </location>
</feature>
<dbReference type="SUPFAM" id="SSF46785">
    <property type="entry name" value="Winged helix' DNA-binding domain"/>
    <property type="match status" value="1"/>
</dbReference>
<dbReference type="EMBL" id="UINC01021018">
    <property type="protein sequence ID" value="SVA87685.1"/>
    <property type="molecule type" value="Genomic_DNA"/>
</dbReference>
<dbReference type="GO" id="GO:0003746">
    <property type="term" value="F:translation elongation factor activity"/>
    <property type="evidence" value="ECO:0007669"/>
    <property type="project" value="InterPro"/>
</dbReference>
<feature type="non-terminal residue" evidence="5">
    <location>
        <position position="1"/>
    </location>
</feature>
<evidence type="ECO:0000256" key="1">
    <source>
        <dbReference type="ARBA" id="ARBA00022741"/>
    </source>
</evidence>
<gene>
    <name evidence="5" type="ORF">METZ01_LOCUS140539</name>
</gene>
<evidence type="ECO:0000259" key="3">
    <source>
        <dbReference type="Pfam" id="PF09106"/>
    </source>
</evidence>
<dbReference type="GO" id="GO:0003723">
    <property type="term" value="F:RNA binding"/>
    <property type="evidence" value="ECO:0007669"/>
    <property type="project" value="InterPro"/>
</dbReference>
<dbReference type="Pfam" id="PF09106">
    <property type="entry name" value="WHD_2nd_SelB"/>
    <property type="match status" value="1"/>
</dbReference>
<evidence type="ECO:0000259" key="4">
    <source>
        <dbReference type="Pfam" id="PF09107"/>
    </source>
</evidence>
<feature type="domain" description="Translation elongation factor SelB winged helix type 2" evidence="3">
    <location>
        <begin position="129"/>
        <end position="180"/>
    </location>
</feature>
<organism evidence="5">
    <name type="scientific">marine metagenome</name>
    <dbReference type="NCBI Taxonomy" id="408172"/>
    <lineage>
        <taxon>unclassified sequences</taxon>
        <taxon>metagenomes</taxon>
        <taxon>ecological metagenomes</taxon>
    </lineage>
</organism>
<dbReference type="InterPro" id="IPR036388">
    <property type="entry name" value="WH-like_DNA-bd_sf"/>
</dbReference>